<organism evidence="2 3">
    <name type="scientific">Pleuronectes platessa</name>
    <name type="common">European plaice</name>
    <dbReference type="NCBI Taxonomy" id="8262"/>
    <lineage>
        <taxon>Eukaryota</taxon>
        <taxon>Metazoa</taxon>
        <taxon>Chordata</taxon>
        <taxon>Craniata</taxon>
        <taxon>Vertebrata</taxon>
        <taxon>Euteleostomi</taxon>
        <taxon>Actinopterygii</taxon>
        <taxon>Neopterygii</taxon>
        <taxon>Teleostei</taxon>
        <taxon>Neoteleostei</taxon>
        <taxon>Acanthomorphata</taxon>
        <taxon>Carangaria</taxon>
        <taxon>Pleuronectiformes</taxon>
        <taxon>Pleuronectoidei</taxon>
        <taxon>Pleuronectidae</taxon>
        <taxon>Pleuronectes</taxon>
    </lineage>
</organism>
<evidence type="ECO:0000313" key="3">
    <source>
        <dbReference type="Proteomes" id="UP001153269"/>
    </source>
</evidence>
<evidence type="ECO:0000256" key="1">
    <source>
        <dbReference type="SAM" id="MobiDB-lite"/>
    </source>
</evidence>
<evidence type="ECO:0000313" key="2">
    <source>
        <dbReference type="EMBL" id="CAB1415396.1"/>
    </source>
</evidence>
<accession>A0A9N7Y7B3</accession>
<feature type="compositionally biased region" description="Acidic residues" evidence="1">
    <location>
        <begin position="54"/>
        <end position="67"/>
    </location>
</feature>
<feature type="region of interest" description="Disordered" evidence="1">
    <location>
        <begin position="86"/>
        <end position="119"/>
    </location>
</feature>
<dbReference type="EMBL" id="CADEAL010000155">
    <property type="protein sequence ID" value="CAB1415396.1"/>
    <property type="molecule type" value="Genomic_DNA"/>
</dbReference>
<sequence length="119" mass="13158">MCGAPGESQTWIPFTHKPDKSQRASAQTCGGTSQVLLFTERFQTRGLLTGPGDVEQEEEEEEEEEEEQRLCRSLSAVFSRLSPAGHMGSVRSARLREASVTRRAWFSPRDEAGAVRTTG</sequence>
<comment type="caution">
    <text evidence="2">The sequence shown here is derived from an EMBL/GenBank/DDBJ whole genome shotgun (WGS) entry which is preliminary data.</text>
</comment>
<dbReference type="AlphaFoldDB" id="A0A9N7Y7B3"/>
<gene>
    <name evidence="2" type="ORF">PLEPLA_LOCUS3112</name>
</gene>
<protein>
    <submittedName>
        <fullName evidence="2">Uncharacterized protein</fullName>
    </submittedName>
</protein>
<feature type="region of interest" description="Disordered" evidence="1">
    <location>
        <begin position="46"/>
        <end position="69"/>
    </location>
</feature>
<dbReference type="Proteomes" id="UP001153269">
    <property type="component" value="Unassembled WGS sequence"/>
</dbReference>
<keyword evidence="3" id="KW-1185">Reference proteome</keyword>
<proteinExistence type="predicted"/>
<name>A0A9N7Y7B3_PLEPL</name>
<reference evidence="2" key="1">
    <citation type="submission" date="2020-03" db="EMBL/GenBank/DDBJ databases">
        <authorList>
            <person name="Weist P."/>
        </authorList>
    </citation>
    <scope>NUCLEOTIDE SEQUENCE</scope>
</reference>
<feature type="region of interest" description="Disordered" evidence="1">
    <location>
        <begin position="1"/>
        <end position="26"/>
    </location>
</feature>